<protein>
    <submittedName>
        <fullName evidence="2">Uncharacterized protein</fullName>
    </submittedName>
</protein>
<proteinExistence type="predicted"/>
<feature type="compositionally biased region" description="Polar residues" evidence="1">
    <location>
        <begin position="236"/>
        <end position="246"/>
    </location>
</feature>
<keyword evidence="3" id="KW-1185">Reference proteome</keyword>
<evidence type="ECO:0000256" key="1">
    <source>
        <dbReference type="SAM" id="MobiDB-lite"/>
    </source>
</evidence>
<feature type="compositionally biased region" description="Basic and acidic residues" evidence="1">
    <location>
        <begin position="213"/>
        <end position="234"/>
    </location>
</feature>
<sequence length="615" mass="70871">MYEHVMKLQGKSFTETLGHLIPSWITSNKEKSFERNNTRETYQESRPWELNRGQNYERGNMAPVYPPTPRLNEVNELPCEFCNQMWPSELLIEHESGCRPDLVSFPKTNVGNEDDQKFASAAAAVSQISHTPVLGVSPKSIRKEDNEWKVQSRRSNQASIRESIDNRKKERNVPQKQVNAKEKFFFYSSQDTYDASKNQPVSFRKKRYPQMREGQEPSKTKPDKEIGVKKDDLKINQFTSFKFNTSRNDEESQNASDSRKENDDVLSTDVKNYDETKKGNSYDLRALSAESSPMVHYPKSDFNREIRAVGAERTERKRIMNSRKDVDVNKDFEEISVLKSITFDENNKSEPSKFLETMESRTFNLSMPAIWNTEGTLSSDKTLRSPLLKSFDNNYDNEAKVEALSNTAENIDHRAFFSSTQETDYDVKNNETFGSNFVESINDNQNEENENDTRSERSNSDDTFYDADDGGAKYFDTVNDNFRGSSNTQEEKLSHYDFDNLNFSSRNQKENVNPSSHEDLNADVRLEEEDLNQKDCDLDGYFQFLHKSIKQSDETVQRMIGEVEKLSYRTAGDCKCGNKECCCELSSLIQKTSPQACSFKGLYCTLNIVYIKIIS</sequence>
<name>A0A4Y2DWL5_ARAVE</name>
<dbReference type="AlphaFoldDB" id="A0A4Y2DWL5"/>
<evidence type="ECO:0000313" key="3">
    <source>
        <dbReference type="Proteomes" id="UP000499080"/>
    </source>
</evidence>
<organism evidence="2 3">
    <name type="scientific">Araneus ventricosus</name>
    <name type="common">Orbweaver spider</name>
    <name type="synonym">Epeira ventricosa</name>
    <dbReference type="NCBI Taxonomy" id="182803"/>
    <lineage>
        <taxon>Eukaryota</taxon>
        <taxon>Metazoa</taxon>
        <taxon>Ecdysozoa</taxon>
        <taxon>Arthropoda</taxon>
        <taxon>Chelicerata</taxon>
        <taxon>Arachnida</taxon>
        <taxon>Araneae</taxon>
        <taxon>Araneomorphae</taxon>
        <taxon>Entelegynae</taxon>
        <taxon>Araneoidea</taxon>
        <taxon>Araneidae</taxon>
        <taxon>Araneus</taxon>
    </lineage>
</organism>
<reference evidence="2 3" key="1">
    <citation type="journal article" date="2019" name="Sci. Rep.">
        <title>Orb-weaving spider Araneus ventricosus genome elucidates the spidroin gene catalogue.</title>
        <authorList>
            <person name="Kono N."/>
            <person name="Nakamura H."/>
            <person name="Ohtoshi R."/>
            <person name="Moran D.A.P."/>
            <person name="Shinohara A."/>
            <person name="Yoshida Y."/>
            <person name="Fujiwara M."/>
            <person name="Mori M."/>
            <person name="Tomita M."/>
            <person name="Arakawa K."/>
        </authorList>
    </citation>
    <scope>NUCLEOTIDE SEQUENCE [LARGE SCALE GENOMIC DNA]</scope>
</reference>
<accession>A0A4Y2DWL5</accession>
<dbReference type="OrthoDB" id="193703at2759"/>
<dbReference type="EMBL" id="BGPR01000435">
    <property type="protein sequence ID" value="GBM20034.1"/>
    <property type="molecule type" value="Genomic_DNA"/>
</dbReference>
<feature type="region of interest" description="Disordered" evidence="1">
    <location>
        <begin position="441"/>
        <end position="470"/>
    </location>
</feature>
<feature type="region of interest" description="Disordered" evidence="1">
    <location>
        <begin position="145"/>
        <end position="176"/>
    </location>
</feature>
<dbReference type="Proteomes" id="UP000499080">
    <property type="component" value="Unassembled WGS sequence"/>
</dbReference>
<evidence type="ECO:0000313" key="2">
    <source>
        <dbReference type="EMBL" id="GBM20034.1"/>
    </source>
</evidence>
<feature type="compositionally biased region" description="Basic and acidic residues" evidence="1">
    <location>
        <begin position="162"/>
        <end position="176"/>
    </location>
</feature>
<feature type="compositionally biased region" description="Basic and acidic residues" evidence="1">
    <location>
        <begin position="451"/>
        <end position="460"/>
    </location>
</feature>
<feature type="region of interest" description="Disordered" evidence="1">
    <location>
        <begin position="196"/>
        <end position="274"/>
    </location>
</feature>
<gene>
    <name evidence="2" type="ORF">AVEN_77947_1</name>
</gene>
<comment type="caution">
    <text evidence="2">The sequence shown here is derived from an EMBL/GenBank/DDBJ whole genome shotgun (WGS) entry which is preliminary data.</text>
</comment>